<sequence>NGTVVTHYGSSCYASVRGICEYTSGKYRIRFQIKHLSNER</sequence>
<comment type="caution">
    <text evidence="1">The sequence shown here is derived from an EMBL/GenBank/DDBJ whole genome shotgun (WGS) entry which is preliminary data.</text>
</comment>
<organism evidence="1 2">
    <name type="scientific">Rotaria sordida</name>
    <dbReference type="NCBI Taxonomy" id="392033"/>
    <lineage>
        <taxon>Eukaryota</taxon>
        <taxon>Metazoa</taxon>
        <taxon>Spiralia</taxon>
        <taxon>Gnathifera</taxon>
        <taxon>Rotifera</taxon>
        <taxon>Eurotatoria</taxon>
        <taxon>Bdelloidea</taxon>
        <taxon>Philodinida</taxon>
        <taxon>Philodinidae</taxon>
        <taxon>Rotaria</taxon>
    </lineage>
</organism>
<accession>A0A819GKG5</accession>
<dbReference type="Proteomes" id="UP000663823">
    <property type="component" value="Unassembled WGS sequence"/>
</dbReference>
<gene>
    <name evidence="1" type="ORF">OTI717_LOCUS22919</name>
</gene>
<name>A0A819GKG5_9BILA</name>
<protein>
    <submittedName>
        <fullName evidence="1">Uncharacterized protein</fullName>
    </submittedName>
</protein>
<evidence type="ECO:0000313" key="2">
    <source>
        <dbReference type="Proteomes" id="UP000663823"/>
    </source>
</evidence>
<feature type="non-terminal residue" evidence="1">
    <location>
        <position position="1"/>
    </location>
</feature>
<proteinExistence type="predicted"/>
<dbReference type="AlphaFoldDB" id="A0A819GKG5"/>
<reference evidence="1" key="1">
    <citation type="submission" date="2021-02" db="EMBL/GenBank/DDBJ databases">
        <authorList>
            <person name="Nowell W R."/>
        </authorList>
    </citation>
    <scope>NUCLEOTIDE SEQUENCE</scope>
</reference>
<evidence type="ECO:0000313" key="1">
    <source>
        <dbReference type="EMBL" id="CAF3884173.1"/>
    </source>
</evidence>
<dbReference type="EMBL" id="CAJOAX010003992">
    <property type="protein sequence ID" value="CAF3884173.1"/>
    <property type="molecule type" value="Genomic_DNA"/>
</dbReference>